<dbReference type="Proteomes" id="UP000186601">
    <property type="component" value="Unassembled WGS sequence"/>
</dbReference>
<protein>
    <submittedName>
        <fullName evidence="2">Uncharacterized protein</fullName>
    </submittedName>
</protein>
<gene>
    <name evidence="2" type="ORF">PHLCEN_2v4903</name>
</gene>
<evidence type="ECO:0000313" key="3">
    <source>
        <dbReference type="Proteomes" id="UP000186601"/>
    </source>
</evidence>
<feature type="region of interest" description="Disordered" evidence="1">
    <location>
        <begin position="28"/>
        <end position="51"/>
    </location>
</feature>
<accession>A0A2R6PGM2</accession>
<name>A0A2R6PGM2_9APHY</name>
<proteinExistence type="predicted"/>
<dbReference type="EMBL" id="MLYV02000495">
    <property type="protein sequence ID" value="PSR90485.1"/>
    <property type="molecule type" value="Genomic_DNA"/>
</dbReference>
<comment type="caution">
    <text evidence="2">The sequence shown here is derived from an EMBL/GenBank/DDBJ whole genome shotgun (WGS) entry which is preliminary data.</text>
</comment>
<evidence type="ECO:0000313" key="2">
    <source>
        <dbReference type="EMBL" id="PSR90485.1"/>
    </source>
</evidence>
<feature type="compositionally biased region" description="Acidic residues" evidence="1">
    <location>
        <begin position="33"/>
        <end position="49"/>
    </location>
</feature>
<sequence length="147" mass="17362">MQPPLYHYGWEIDWKKFAKYAEDNDLRAYVRQEDDEDDEDDDEEDEETEPNFVLTYDESLTVLKVLGTLARDVGIRRLPSECALASVLGRGTIVPFFALYSNYQLAEAPSRAQLLVLQDHLRARIGETESPKWLPDYDFRWRRRCWQ</sequence>
<organism evidence="2 3">
    <name type="scientific">Hermanssonia centrifuga</name>
    <dbReference type="NCBI Taxonomy" id="98765"/>
    <lineage>
        <taxon>Eukaryota</taxon>
        <taxon>Fungi</taxon>
        <taxon>Dikarya</taxon>
        <taxon>Basidiomycota</taxon>
        <taxon>Agaricomycotina</taxon>
        <taxon>Agaricomycetes</taxon>
        <taxon>Polyporales</taxon>
        <taxon>Meruliaceae</taxon>
        <taxon>Hermanssonia</taxon>
    </lineage>
</organism>
<reference evidence="2 3" key="1">
    <citation type="submission" date="2018-02" db="EMBL/GenBank/DDBJ databases">
        <title>Genome sequence of the basidiomycete white-rot fungus Phlebia centrifuga.</title>
        <authorList>
            <person name="Granchi Z."/>
            <person name="Peng M."/>
            <person name="de Vries R.P."/>
            <person name="Hilden K."/>
            <person name="Makela M.R."/>
            <person name="Grigoriev I."/>
            <person name="Riley R."/>
        </authorList>
    </citation>
    <scope>NUCLEOTIDE SEQUENCE [LARGE SCALE GENOMIC DNA]</scope>
    <source>
        <strain evidence="2 3">FBCC195</strain>
    </source>
</reference>
<keyword evidence="3" id="KW-1185">Reference proteome</keyword>
<dbReference type="AlphaFoldDB" id="A0A2R6PGM2"/>
<evidence type="ECO:0000256" key="1">
    <source>
        <dbReference type="SAM" id="MobiDB-lite"/>
    </source>
</evidence>